<dbReference type="GO" id="GO:0003677">
    <property type="term" value="F:DNA binding"/>
    <property type="evidence" value="ECO:0007669"/>
    <property type="project" value="UniProtKB-KW"/>
</dbReference>
<dbReference type="InterPro" id="IPR050176">
    <property type="entry name" value="LTTR"/>
</dbReference>
<dbReference type="Gene3D" id="3.40.190.290">
    <property type="match status" value="1"/>
</dbReference>
<keyword evidence="4" id="KW-0804">Transcription</keyword>
<dbReference type="PROSITE" id="PS50931">
    <property type="entry name" value="HTH_LYSR"/>
    <property type="match status" value="1"/>
</dbReference>
<evidence type="ECO:0000256" key="4">
    <source>
        <dbReference type="ARBA" id="ARBA00023163"/>
    </source>
</evidence>
<feature type="domain" description="HTH lysR-type" evidence="5">
    <location>
        <begin position="2"/>
        <end position="58"/>
    </location>
</feature>
<proteinExistence type="inferred from homology"/>
<dbReference type="InterPro" id="IPR000847">
    <property type="entry name" value="LysR_HTH_N"/>
</dbReference>
<dbReference type="RefSeq" id="WP_069857903.1">
    <property type="nucleotide sequence ID" value="NZ_BDFE01000015.1"/>
</dbReference>
<accession>A0A194AE93</accession>
<dbReference type="OrthoDB" id="3252676at2"/>
<evidence type="ECO:0000313" key="6">
    <source>
        <dbReference type="EMBL" id="GAU08402.1"/>
    </source>
</evidence>
<dbReference type="PANTHER" id="PTHR30579:SF2">
    <property type="entry name" value="HTH-TYPE TRANSCRIPTIONAL REGULATOR ARGP"/>
    <property type="match status" value="1"/>
</dbReference>
<dbReference type="InterPro" id="IPR036390">
    <property type="entry name" value="WH_DNA-bd_sf"/>
</dbReference>
<dbReference type="SUPFAM" id="SSF53850">
    <property type="entry name" value="Periplasmic binding protein-like II"/>
    <property type="match status" value="1"/>
</dbReference>
<dbReference type="NCBIfam" id="NF009888">
    <property type="entry name" value="PRK13348.1"/>
    <property type="match status" value="1"/>
</dbReference>
<dbReference type="PRINTS" id="PR00039">
    <property type="entry name" value="HTHLYSR"/>
</dbReference>
<reference evidence="7" key="1">
    <citation type="submission" date="2016-06" db="EMBL/GenBank/DDBJ databases">
        <title>Draft genome sequence of Desulfoplanes formicivorans strain Pf12B.</title>
        <authorList>
            <person name="Watanabe M."/>
            <person name="Kojima H."/>
            <person name="Fukui M."/>
        </authorList>
    </citation>
    <scope>NUCLEOTIDE SEQUENCE [LARGE SCALE GENOMIC DNA]</scope>
    <source>
        <strain evidence="7">Pf12B</strain>
    </source>
</reference>
<evidence type="ECO:0000256" key="1">
    <source>
        <dbReference type="ARBA" id="ARBA00009437"/>
    </source>
</evidence>
<sequence>MLDYKLLEALAAVVQEEGFDKAATTLHLTQSAISHRIRTLEEQTGQTLLIRGAPPRPTPAGQKVLKHFRMVQSLESDLEDVFLLRPRDGFISLVLGINADSLATWFLPAIRPFLDREHVLLDLLVKDQDITHQLLANGDVIGCISSKAEPPAGCTAHPLGVMTYRLMATPDFMATWFPNGLTREAATRAPAVIFNRRDGLHHAMLCSLFPEFSHAFPAHYIPSSEQFVRVIMQGHGYGLIPDLQMKKLREADSLAECAPGKAMPIPLFWHTWSRQSDLLARFTSALVQGGADVLEPMT</sequence>
<dbReference type="NCBIfam" id="TIGR03298">
    <property type="entry name" value="argP"/>
    <property type="match status" value="1"/>
</dbReference>
<dbReference type="Proteomes" id="UP000095200">
    <property type="component" value="Unassembled WGS sequence"/>
</dbReference>
<name>A0A194AE93_9BACT</name>
<keyword evidence="2" id="KW-0805">Transcription regulation</keyword>
<dbReference type="Gene3D" id="1.10.10.10">
    <property type="entry name" value="Winged helix-like DNA-binding domain superfamily/Winged helix DNA-binding domain"/>
    <property type="match status" value="1"/>
</dbReference>
<dbReference type="InterPro" id="IPR036388">
    <property type="entry name" value="WH-like_DNA-bd_sf"/>
</dbReference>
<evidence type="ECO:0000259" key="5">
    <source>
        <dbReference type="PROSITE" id="PS50931"/>
    </source>
</evidence>
<dbReference type="EMBL" id="BDFE01000015">
    <property type="protein sequence ID" value="GAU08402.1"/>
    <property type="molecule type" value="Genomic_DNA"/>
</dbReference>
<comment type="similarity">
    <text evidence="1">Belongs to the LysR transcriptional regulatory family.</text>
</comment>
<dbReference type="STRING" id="1592317.DPF_1110"/>
<dbReference type="InterPro" id="IPR017685">
    <property type="entry name" value="ArgP"/>
</dbReference>
<dbReference type="GO" id="GO:0003700">
    <property type="term" value="F:DNA-binding transcription factor activity"/>
    <property type="evidence" value="ECO:0007669"/>
    <property type="project" value="InterPro"/>
</dbReference>
<protein>
    <submittedName>
        <fullName evidence="6">Chromosome replication initiation inhibitor protein</fullName>
    </submittedName>
</protein>
<comment type="caution">
    <text evidence="6">The sequence shown here is derived from an EMBL/GenBank/DDBJ whole genome shotgun (WGS) entry which is preliminary data.</text>
</comment>
<gene>
    <name evidence="6" type="ORF">DPF_1110</name>
</gene>
<dbReference type="SUPFAM" id="SSF46785">
    <property type="entry name" value="Winged helix' DNA-binding domain"/>
    <property type="match status" value="1"/>
</dbReference>
<dbReference type="InterPro" id="IPR005119">
    <property type="entry name" value="LysR_subst-bd"/>
</dbReference>
<dbReference type="NCBIfam" id="NF002964">
    <property type="entry name" value="PRK03635.1"/>
    <property type="match status" value="1"/>
</dbReference>
<dbReference type="AlphaFoldDB" id="A0A194AE93"/>
<dbReference type="PANTHER" id="PTHR30579">
    <property type="entry name" value="TRANSCRIPTIONAL REGULATOR"/>
    <property type="match status" value="1"/>
</dbReference>
<keyword evidence="7" id="KW-1185">Reference proteome</keyword>
<evidence type="ECO:0000256" key="2">
    <source>
        <dbReference type="ARBA" id="ARBA00023015"/>
    </source>
</evidence>
<dbReference type="Pfam" id="PF00126">
    <property type="entry name" value="HTH_1"/>
    <property type="match status" value="1"/>
</dbReference>
<evidence type="ECO:0000256" key="3">
    <source>
        <dbReference type="ARBA" id="ARBA00023125"/>
    </source>
</evidence>
<organism evidence="6 7">
    <name type="scientific">Desulfoplanes formicivorans</name>
    <dbReference type="NCBI Taxonomy" id="1592317"/>
    <lineage>
        <taxon>Bacteria</taxon>
        <taxon>Pseudomonadati</taxon>
        <taxon>Thermodesulfobacteriota</taxon>
        <taxon>Desulfovibrionia</taxon>
        <taxon>Desulfovibrionales</taxon>
        <taxon>Desulfoplanaceae</taxon>
        <taxon>Desulfoplanes</taxon>
    </lineage>
</organism>
<evidence type="ECO:0000313" key="7">
    <source>
        <dbReference type="Proteomes" id="UP000095200"/>
    </source>
</evidence>
<keyword evidence="3" id="KW-0238">DNA-binding</keyword>
<dbReference type="Pfam" id="PF03466">
    <property type="entry name" value="LysR_substrate"/>
    <property type="match status" value="1"/>
</dbReference>